<evidence type="ECO:0000259" key="1">
    <source>
        <dbReference type="PROSITE" id="PS51071"/>
    </source>
</evidence>
<dbReference type="Pfam" id="PF01418">
    <property type="entry name" value="HTH_6"/>
    <property type="match status" value="1"/>
</dbReference>
<dbReference type="PROSITE" id="PS51071">
    <property type="entry name" value="HTH_RPIR"/>
    <property type="match status" value="1"/>
</dbReference>
<evidence type="ECO:0000313" key="2">
    <source>
        <dbReference type="EMBL" id="MXS28108.1"/>
    </source>
</evidence>
<dbReference type="EMBL" id="WVTI01000511">
    <property type="protein sequence ID" value="MXS28108.1"/>
    <property type="molecule type" value="Genomic_DNA"/>
</dbReference>
<feature type="non-terminal residue" evidence="2">
    <location>
        <position position="62"/>
    </location>
</feature>
<dbReference type="InterPro" id="IPR009057">
    <property type="entry name" value="Homeodomain-like_sf"/>
</dbReference>
<dbReference type="AlphaFoldDB" id="A0A6I4XX59"/>
<dbReference type="Proteomes" id="UP000439965">
    <property type="component" value="Unassembled WGS sequence"/>
</dbReference>
<comment type="caution">
    <text evidence="2">The sequence shown here is derived from an EMBL/GenBank/DDBJ whole genome shotgun (WGS) entry which is preliminary data.</text>
</comment>
<gene>
    <name evidence="2" type="ORF">GTI89_18880</name>
</gene>
<protein>
    <submittedName>
        <fullName evidence="2">MurR/RpiR family transcriptional regulator</fullName>
    </submittedName>
</protein>
<name>A0A6I4XX59_ENTGA</name>
<feature type="domain" description="HTH rpiR-type" evidence="1">
    <location>
        <begin position="3"/>
        <end position="62"/>
    </location>
</feature>
<dbReference type="Gene3D" id="1.10.10.10">
    <property type="entry name" value="Winged helix-like DNA-binding domain superfamily/Winged helix DNA-binding domain"/>
    <property type="match status" value="1"/>
</dbReference>
<accession>A0A6I4XX59</accession>
<reference evidence="2 3" key="1">
    <citation type="submission" date="2019-04" db="EMBL/GenBank/DDBJ databases">
        <title>Step-wise assembly of the neonatal virome modulated by breast feeding.</title>
        <authorList>
            <person name="Liang G."/>
            <person name="Bushman F."/>
        </authorList>
    </citation>
    <scope>NUCLEOTIDE SEQUENCE [LARGE SCALE GENOMIC DNA]</scope>
    <source>
        <strain evidence="2 3">E3404</strain>
    </source>
</reference>
<sequence length="62" mass="7205">MNPLNLIECLEQKERYTYNEGLIIDFILSHTERVLHMSIYELAEATNSSTSTIVRLCKKTET</sequence>
<organism evidence="2 3">
    <name type="scientific">Enterococcus gallinarum</name>
    <dbReference type="NCBI Taxonomy" id="1353"/>
    <lineage>
        <taxon>Bacteria</taxon>
        <taxon>Bacillati</taxon>
        <taxon>Bacillota</taxon>
        <taxon>Bacilli</taxon>
        <taxon>Lactobacillales</taxon>
        <taxon>Enterococcaceae</taxon>
        <taxon>Enterococcus</taxon>
    </lineage>
</organism>
<dbReference type="GO" id="GO:0003700">
    <property type="term" value="F:DNA-binding transcription factor activity"/>
    <property type="evidence" value="ECO:0007669"/>
    <property type="project" value="InterPro"/>
</dbReference>
<dbReference type="InterPro" id="IPR036388">
    <property type="entry name" value="WH-like_DNA-bd_sf"/>
</dbReference>
<proteinExistence type="predicted"/>
<dbReference type="RefSeq" id="WP_419866866.1">
    <property type="nucleotide sequence ID" value="NZ_WVTI01000511.1"/>
</dbReference>
<dbReference type="SUPFAM" id="SSF46689">
    <property type="entry name" value="Homeodomain-like"/>
    <property type="match status" value="1"/>
</dbReference>
<dbReference type="InterPro" id="IPR000281">
    <property type="entry name" value="HTH_RpiR"/>
</dbReference>
<evidence type="ECO:0000313" key="3">
    <source>
        <dbReference type="Proteomes" id="UP000439965"/>
    </source>
</evidence>